<dbReference type="SUPFAM" id="SSF53098">
    <property type="entry name" value="Ribonuclease H-like"/>
    <property type="match status" value="1"/>
</dbReference>
<dbReference type="GO" id="GO:0046983">
    <property type="term" value="F:protein dimerization activity"/>
    <property type="evidence" value="ECO:0007669"/>
    <property type="project" value="InterPro"/>
</dbReference>
<dbReference type="Proteomes" id="UP000004994">
    <property type="component" value="Chromosome 7"/>
</dbReference>
<name>A0A3Q7H8E0_SOLLC</name>
<keyword evidence="3" id="KW-1185">Reference proteome</keyword>
<feature type="domain" description="HAT C-terminal dimerisation" evidence="1">
    <location>
        <begin position="16"/>
        <end position="73"/>
    </location>
</feature>
<dbReference type="Gramene" id="Solyc07g039585.1.1">
    <property type="protein sequence ID" value="Solyc07g039585.1.1"/>
    <property type="gene ID" value="Solyc07g039585.1"/>
</dbReference>
<organism evidence="2">
    <name type="scientific">Solanum lycopersicum</name>
    <name type="common">Tomato</name>
    <name type="synonym">Lycopersicon esculentum</name>
    <dbReference type="NCBI Taxonomy" id="4081"/>
    <lineage>
        <taxon>Eukaryota</taxon>
        <taxon>Viridiplantae</taxon>
        <taxon>Streptophyta</taxon>
        <taxon>Embryophyta</taxon>
        <taxon>Tracheophyta</taxon>
        <taxon>Spermatophyta</taxon>
        <taxon>Magnoliopsida</taxon>
        <taxon>eudicotyledons</taxon>
        <taxon>Gunneridae</taxon>
        <taxon>Pentapetalae</taxon>
        <taxon>asterids</taxon>
        <taxon>lamiids</taxon>
        <taxon>Solanales</taxon>
        <taxon>Solanaceae</taxon>
        <taxon>Solanoideae</taxon>
        <taxon>Solaneae</taxon>
        <taxon>Solanum</taxon>
        <taxon>Solanum subgen. Lycopersicon</taxon>
    </lineage>
</organism>
<dbReference type="PANTHER" id="PTHR23272:SF184">
    <property type="entry name" value="OS03G0311250 PROTEIN"/>
    <property type="match status" value="1"/>
</dbReference>
<evidence type="ECO:0000313" key="3">
    <source>
        <dbReference type="Proteomes" id="UP000004994"/>
    </source>
</evidence>
<proteinExistence type="predicted"/>
<sequence>MRGFLRLNSNNRDDFEEYLNQSLENLEIKDGNEDLLGWWSRRSDAFPTLSKMVRDILAIQASSVASEAAFSAARFEFCLVEELISVKVHGRNGDVKELGVRLLLVGH</sequence>
<reference evidence="2" key="1">
    <citation type="journal article" date="2012" name="Nature">
        <title>The tomato genome sequence provides insights into fleshy fruit evolution.</title>
        <authorList>
            <consortium name="Tomato Genome Consortium"/>
        </authorList>
    </citation>
    <scope>NUCLEOTIDE SEQUENCE [LARGE SCALE GENOMIC DNA]</scope>
    <source>
        <strain evidence="2">cv. Heinz 1706</strain>
    </source>
</reference>
<evidence type="ECO:0000259" key="1">
    <source>
        <dbReference type="Pfam" id="PF05699"/>
    </source>
</evidence>
<reference evidence="2" key="2">
    <citation type="submission" date="2019-01" db="UniProtKB">
        <authorList>
            <consortium name="EnsemblPlants"/>
        </authorList>
    </citation>
    <scope>IDENTIFICATION</scope>
    <source>
        <strain evidence="2">cv. Heinz 1706</strain>
    </source>
</reference>
<dbReference type="Pfam" id="PF05699">
    <property type="entry name" value="Dimer_Tnp_hAT"/>
    <property type="match status" value="1"/>
</dbReference>
<dbReference type="EnsemblPlants" id="Solyc07g039585.1.1">
    <property type="protein sequence ID" value="Solyc07g039585.1.1"/>
    <property type="gene ID" value="Solyc07g039585.1"/>
</dbReference>
<evidence type="ECO:0000313" key="2">
    <source>
        <dbReference type="EnsemblPlants" id="Solyc07g039585.1.1"/>
    </source>
</evidence>
<dbReference type="PANTHER" id="PTHR23272">
    <property type="entry name" value="BED FINGER-RELATED"/>
    <property type="match status" value="1"/>
</dbReference>
<dbReference type="STRING" id="4081.A0A3Q7H8E0"/>
<dbReference type="InterPro" id="IPR008906">
    <property type="entry name" value="HATC_C_dom"/>
</dbReference>
<accession>A0A3Q7H8E0</accession>
<dbReference type="InParanoid" id="A0A3Q7H8E0"/>
<protein>
    <recommendedName>
        <fullName evidence="1">HAT C-terminal dimerisation domain-containing protein</fullName>
    </recommendedName>
</protein>
<dbReference type="AlphaFoldDB" id="A0A3Q7H8E0"/>
<dbReference type="InterPro" id="IPR012337">
    <property type="entry name" value="RNaseH-like_sf"/>
</dbReference>